<dbReference type="InterPro" id="IPR017804">
    <property type="entry name" value="MeTrfase_EgtD-like"/>
</dbReference>
<dbReference type="PANTHER" id="PTHR43397">
    <property type="entry name" value="ERGOTHIONEINE BIOSYNTHESIS PROTEIN 1"/>
    <property type="match status" value="1"/>
</dbReference>
<comment type="caution">
    <text evidence="4">The sequence shown here is derived from an EMBL/GenBank/DDBJ whole genome shotgun (WGS) entry which is preliminary data.</text>
</comment>
<dbReference type="Pfam" id="PF10017">
    <property type="entry name" value="Methyltransf_33"/>
    <property type="match status" value="1"/>
</dbReference>
<dbReference type="EMBL" id="JAAXKY010000075">
    <property type="protein sequence ID" value="NMH79693.1"/>
    <property type="molecule type" value="Genomic_DNA"/>
</dbReference>
<dbReference type="PIRSF" id="PIRSF018005">
    <property type="entry name" value="UCP018005"/>
    <property type="match status" value="1"/>
</dbReference>
<evidence type="ECO:0000256" key="2">
    <source>
        <dbReference type="ARBA" id="ARBA00022679"/>
    </source>
</evidence>
<organism evidence="4 5">
    <name type="scientific">Pseudonocardia xinjiangensis</name>
    <dbReference type="NCBI Taxonomy" id="75289"/>
    <lineage>
        <taxon>Bacteria</taxon>
        <taxon>Bacillati</taxon>
        <taxon>Actinomycetota</taxon>
        <taxon>Actinomycetes</taxon>
        <taxon>Pseudonocardiales</taxon>
        <taxon>Pseudonocardiaceae</taxon>
        <taxon>Pseudonocardia</taxon>
    </lineage>
</organism>
<dbReference type="InterPro" id="IPR019257">
    <property type="entry name" value="MeTrfase_dom"/>
</dbReference>
<gene>
    <name evidence="4" type="ORF">HF577_21690</name>
</gene>
<dbReference type="RefSeq" id="WP_169397750.1">
    <property type="nucleotide sequence ID" value="NZ_BAAAJH010000001.1"/>
</dbReference>
<accession>A0ABX1RH35</accession>
<dbReference type="PANTHER" id="PTHR43397:SF1">
    <property type="entry name" value="ERGOTHIONEINE BIOSYNTHESIS PROTEIN 1"/>
    <property type="match status" value="1"/>
</dbReference>
<name>A0ABX1RH35_9PSEU</name>
<evidence type="ECO:0000259" key="3">
    <source>
        <dbReference type="Pfam" id="PF10017"/>
    </source>
</evidence>
<evidence type="ECO:0000313" key="5">
    <source>
        <dbReference type="Proteomes" id="UP001296706"/>
    </source>
</evidence>
<dbReference type="InterPro" id="IPR029063">
    <property type="entry name" value="SAM-dependent_MTases_sf"/>
</dbReference>
<dbReference type="SUPFAM" id="SSF53335">
    <property type="entry name" value="S-adenosyl-L-methionine-dependent methyltransferases"/>
    <property type="match status" value="1"/>
</dbReference>
<evidence type="ECO:0000313" key="4">
    <source>
        <dbReference type="EMBL" id="NMH79693.1"/>
    </source>
</evidence>
<sequence length="327" mass="36497">MTQSRLEIIAVDDDAAFWEDQDAVLSGLRESPPRIPPWFGYDELGSELFEEITELPSYYLTRVEHEILRRYAGEIADRLGSAAVAELGSGSAKKTRVLLAACTERRATTYLPIDVSREMLVASGDALTAEFPQLRVRGLWGRYEAGLASLRESDDGPVAVAFFGSNIGNFTPAERGALLQEVAATLRPGDLFLVSADLDKPAEVLENCYNDPAGMSAFVRFRQNHLAHLNRRFDGDFVLHHYYPRAHYDTATATVEGHLYATEDHTVSLKNLGVQLEMRRGDSINVGFSAKFRRPEFVADVSALGFALDEQWIDPVWQYGVFLFVRT</sequence>
<evidence type="ECO:0000256" key="1">
    <source>
        <dbReference type="ARBA" id="ARBA00022603"/>
    </source>
</evidence>
<dbReference type="Proteomes" id="UP001296706">
    <property type="component" value="Unassembled WGS sequence"/>
</dbReference>
<keyword evidence="2" id="KW-0808">Transferase</keyword>
<protein>
    <submittedName>
        <fullName evidence="4">L-histidine N(Alpha)-methyltransferase</fullName>
    </submittedName>
</protein>
<feature type="domain" description="Histidine-specific methyltransferase SAM-dependent" evidence="3">
    <location>
        <begin position="22"/>
        <end position="324"/>
    </location>
</feature>
<dbReference type="Gene3D" id="3.40.50.150">
    <property type="entry name" value="Vaccinia Virus protein VP39"/>
    <property type="match status" value="1"/>
</dbReference>
<keyword evidence="1" id="KW-0489">Methyltransferase</keyword>
<reference evidence="4 5" key="1">
    <citation type="submission" date="2020-04" db="EMBL/GenBank/DDBJ databases">
        <authorList>
            <person name="Klaysubun C."/>
            <person name="Duangmal K."/>
            <person name="Lipun K."/>
        </authorList>
    </citation>
    <scope>NUCLEOTIDE SEQUENCE [LARGE SCALE GENOMIC DNA]</scope>
    <source>
        <strain evidence="4 5">JCM 11839</strain>
    </source>
</reference>
<dbReference type="InterPro" id="IPR051128">
    <property type="entry name" value="EgtD_Methyltrsf_superfamily"/>
</dbReference>
<proteinExistence type="predicted"/>
<keyword evidence="5" id="KW-1185">Reference proteome</keyword>